<evidence type="ECO:0000313" key="2">
    <source>
        <dbReference type="Proteomes" id="UP000265800"/>
    </source>
</evidence>
<sequence length="159" mass="16798">MKKALISLVLLLGLAHAQIDRFTLQTRLGYGEMLGLTFGAGMEIYFFQTLAGRLMAGIAPLPPGGTVIDIALLLKPVLAWPGSSFALLPYFGGGFGVLAGRDFAGGLGLVAGLELLLEEIRLDGGRIAVFVEGNYLGLGTGLSSPTWHFALGVSIHYYE</sequence>
<organism evidence="1 2">
    <name type="scientific">Meiothermus luteus</name>
    <dbReference type="NCBI Taxonomy" id="2026184"/>
    <lineage>
        <taxon>Bacteria</taxon>
        <taxon>Thermotogati</taxon>
        <taxon>Deinococcota</taxon>
        <taxon>Deinococci</taxon>
        <taxon>Thermales</taxon>
        <taxon>Thermaceae</taxon>
        <taxon>Meiothermus</taxon>
    </lineage>
</organism>
<name>A0A399EFT6_9DEIN</name>
<dbReference type="Proteomes" id="UP000265800">
    <property type="component" value="Unassembled WGS sequence"/>
</dbReference>
<evidence type="ECO:0008006" key="3">
    <source>
        <dbReference type="Google" id="ProtNLM"/>
    </source>
</evidence>
<dbReference type="AlphaFoldDB" id="A0A399EFT6"/>
<reference evidence="1 2" key="1">
    <citation type="submission" date="2018-08" db="EMBL/GenBank/DDBJ databases">
        <title>Meiothermus luteus KCTC 52599 genome sequencing project.</title>
        <authorList>
            <person name="Da Costa M.S."/>
            <person name="Albuquerque L."/>
            <person name="Raposo P."/>
            <person name="Froufe H.J.C."/>
            <person name="Barroso C.S."/>
            <person name="Egas C."/>
        </authorList>
    </citation>
    <scope>NUCLEOTIDE SEQUENCE [LARGE SCALE GENOMIC DNA]</scope>
    <source>
        <strain evidence="1 2">KCTC 52599</strain>
    </source>
</reference>
<proteinExistence type="predicted"/>
<protein>
    <recommendedName>
        <fullName evidence="3">Outer membrane protein beta-barrel domain protein</fullName>
    </recommendedName>
</protein>
<comment type="caution">
    <text evidence="1">The sequence shown here is derived from an EMBL/GenBank/DDBJ whole genome shotgun (WGS) entry which is preliminary data.</text>
</comment>
<accession>A0A399EFT6</accession>
<keyword evidence="2" id="KW-1185">Reference proteome</keyword>
<gene>
    <name evidence="1" type="ORF">Mlute_02891</name>
</gene>
<dbReference type="EMBL" id="QWKZ01000195">
    <property type="protein sequence ID" value="RIH81112.1"/>
    <property type="molecule type" value="Genomic_DNA"/>
</dbReference>
<evidence type="ECO:0000313" key="1">
    <source>
        <dbReference type="EMBL" id="RIH81112.1"/>
    </source>
</evidence>